<dbReference type="InterPro" id="IPR043899">
    <property type="entry name" value="DUF5789"/>
</dbReference>
<evidence type="ECO:0000256" key="1">
    <source>
        <dbReference type="SAM" id="MobiDB-lite"/>
    </source>
</evidence>
<dbReference type="Proteomes" id="UP000066737">
    <property type="component" value="Chromosome I"/>
</dbReference>
<name>A0A0U5H714_9EURY</name>
<evidence type="ECO:0000313" key="2">
    <source>
        <dbReference type="EMBL" id="CQH62366.1"/>
    </source>
</evidence>
<dbReference type="OrthoDB" id="213081at2157"/>
<organism evidence="2 3">
    <name type="scientific">Halobacterium hubeiense</name>
    <dbReference type="NCBI Taxonomy" id="1407499"/>
    <lineage>
        <taxon>Archaea</taxon>
        <taxon>Methanobacteriati</taxon>
        <taxon>Methanobacteriota</taxon>
        <taxon>Stenosarchaea group</taxon>
        <taxon>Halobacteria</taxon>
        <taxon>Halobacteriales</taxon>
        <taxon>Halobacteriaceae</taxon>
        <taxon>Halobacterium</taxon>
    </lineage>
</organism>
<dbReference type="AlphaFoldDB" id="A0A0U5H714"/>
<reference evidence="3" key="1">
    <citation type="journal article" date="2016" name="Environ. Microbiol.">
        <title>The complete genome of a viable archaeum isolated from 123-million-year-old rock salt.</title>
        <authorList>
            <person name="Jaakkola S.T."/>
            <person name="Pfeiffer F."/>
            <person name="Ravantti J.J."/>
            <person name="Guo Q."/>
            <person name="Liu Y."/>
            <person name="Chen X."/>
            <person name="Ma H."/>
            <person name="Yang C."/>
            <person name="Oksanen H.M."/>
            <person name="Bamford D.H."/>
        </authorList>
    </citation>
    <scope>NUCLEOTIDE SEQUENCE</scope>
    <source>
        <strain evidence="3">JI20-1</strain>
    </source>
</reference>
<protein>
    <submittedName>
        <fullName evidence="2">Uncharacterized protein</fullName>
    </submittedName>
</protein>
<dbReference type="Pfam" id="PF19102">
    <property type="entry name" value="DUF5789"/>
    <property type="match status" value="1"/>
</dbReference>
<dbReference type="RefSeq" id="WP_059058056.1">
    <property type="nucleotide sequence ID" value="NZ_CEML01000001.1"/>
</dbReference>
<dbReference type="GeneID" id="26660315"/>
<dbReference type="STRING" id="1407499.HHUB_3730"/>
<gene>
    <name evidence="2" type="ORF">HHUB_3730</name>
</gene>
<feature type="region of interest" description="Disordered" evidence="1">
    <location>
        <begin position="1"/>
        <end position="26"/>
    </location>
</feature>
<sequence>MSDDSEEYVPEESTEEFPSEHERTQAEHVEETLEAMEAAVQRSSYPTNASSLKAKYATARDEAVNETEALADVFDRLVPEEYDTPEDAREAILGELTGRAGIEHGNHAEYNPGRELDAMDLVKDEWR</sequence>
<dbReference type="EMBL" id="LN831302">
    <property type="protein sequence ID" value="CQH62366.1"/>
    <property type="molecule type" value="Genomic_DNA"/>
</dbReference>
<dbReference type="KEGG" id="hhb:Hhub_3730"/>
<keyword evidence="3" id="KW-1185">Reference proteome</keyword>
<proteinExistence type="predicted"/>
<accession>A0A0U5H714</accession>
<feature type="compositionally biased region" description="Acidic residues" evidence="1">
    <location>
        <begin position="1"/>
        <end position="17"/>
    </location>
</feature>
<evidence type="ECO:0000313" key="3">
    <source>
        <dbReference type="Proteomes" id="UP000066737"/>
    </source>
</evidence>
<feature type="region of interest" description="Disordered" evidence="1">
    <location>
        <begin position="103"/>
        <end position="127"/>
    </location>
</feature>